<dbReference type="Pfam" id="PF20442">
    <property type="entry name" value="BrxL_N"/>
    <property type="match status" value="1"/>
</dbReference>
<evidence type="ECO:0000259" key="1">
    <source>
        <dbReference type="Pfam" id="PF16565"/>
    </source>
</evidence>
<comment type="caution">
    <text evidence="3">The sequence shown here is derived from an EMBL/GenBank/DDBJ whole genome shotgun (WGS) entry which is preliminary data.</text>
</comment>
<name>A0AB35YY52_9FLAO</name>
<evidence type="ECO:0000313" key="3">
    <source>
        <dbReference type="EMBL" id="MEM0519593.1"/>
    </source>
</evidence>
<organism evidence="3 5">
    <name type="scientific">Aequorivita flava</name>
    <dbReference type="NCBI Taxonomy" id="3114371"/>
    <lineage>
        <taxon>Bacteria</taxon>
        <taxon>Pseudomonadati</taxon>
        <taxon>Bacteroidota</taxon>
        <taxon>Flavobacteriia</taxon>
        <taxon>Flavobacteriales</taxon>
        <taxon>Flavobacteriaceae</taxon>
        <taxon>Aequorivita</taxon>
    </lineage>
</organism>
<reference evidence="3 6" key="1">
    <citation type="submission" date="2024-01" db="EMBL/GenBank/DDBJ databases">
        <title>Aequorivita flavus sp. nov., isolated from deep-sea sediment.</title>
        <authorList>
            <person name="Chen X."/>
        </authorList>
    </citation>
    <scope>NUCLEOTIDE SEQUENCE</scope>
    <source>
        <strain evidence="3">MCCC 1A16923</strain>
        <strain evidence="4 6">MCCC 1A16935</strain>
    </source>
</reference>
<sequence length="672" mass="77022">MKELDIKLNEYFGGKVVRKDLTNAVKGNAIVPTYVLEYLLGQYCATDDEVTIVLGVETVKSIISQHFVHRDEAQIVKSTVREKGSHRIIDKVSVRLNDQKDQYEASFANLGLKGIPISDNVIKEHQKLLSGGVWCILTLGYFSSDEKGMVPWLIESIKPIQVSNIDINEYKEARKKFSKEEWIDVLMQTIGLNPEEFTFRSKILQLTRLVPFVENNYNLIELGPKGTGKSHIFSEMSPHGILISGGEVSKAKLFVNNSTGEIGLVGYWDVVAYDEFAGKTKRTDRGLVDIMKNYMANKSFSRGTEVYGASASMVFVGNTDHSVPYMLKHSDLFDALPKDYYDTAFLDRMHGYLPGWEVQKLRNEMFTSDYGFIVDYLAEVLKELRKEDRTHDYSHYFELSDSITTRDKTSIAKTYAGLSKIIYPQGEIGREDAQELLDFAIECRKRVKEQLYKMDETFEEVDFSYSCKDSGEIITIETLEVLELGEPLKKLKENQEDDISVKSIVSRKETKIELQEGQKIIRDNQSGISYDILFGAYLIDASEIKIVDPYVRLPYQLRNFMELAKLISEKKDPDSEVKLHLVTSNVEDYVEGAKDAFEQMTYSLESLGIIFTYEFDDFIHDRSIVMDNGWKVVLGRGLDIWQKTGGWYDINEYIQEKRLCKACEVTFIKQEF</sequence>
<dbReference type="InterPro" id="IPR014061">
    <property type="entry name" value="BrxL-like"/>
</dbReference>
<protein>
    <submittedName>
        <fullName evidence="3">BREX system Lon protease-like protein BrxL</fullName>
    </submittedName>
</protein>
<feature type="domain" description="MITD1 C-terminal phospholipase D-like" evidence="1">
    <location>
        <begin position="527"/>
        <end position="669"/>
    </location>
</feature>
<dbReference type="NCBIfam" id="TIGR02688">
    <property type="entry name" value="BREX system Lon protease-like protein BrxL"/>
    <property type="match status" value="1"/>
</dbReference>
<keyword evidence="3" id="KW-0378">Hydrolase</keyword>
<dbReference type="GO" id="GO:0006508">
    <property type="term" value="P:proteolysis"/>
    <property type="evidence" value="ECO:0007669"/>
    <property type="project" value="UniProtKB-KW"/>
</dbReference>
<dbReference type="InterPro" id="IPR032341">
    <property type="entry name" value="MITD1_C"/>
</dbReference>
<dbReference type="Proteomes" id="UP001390963">
    <property type="component" value="Unassembled WGS sequence"/>
</dbReference>
<dbReference type="InterPro" id="IPR046838">
    <property type="entry name" value="BrxL_N"/>
</dbReference>
<gene>
    <name evidence="3" type="primary">brxL</name>
    <name evidence="4" type="ORF">VZD24_14615</name>
    <name evidence="3" type="ORF">VZD85_14620</name>
</gene>
<dbReference type="Pfam" id="PF16565">
    <property type="entry name" value="MIT_C"/>
    <property type="match status" value="1"/>
</dbReference>
<keyword evidence="3" id="KW-0645">Protease</keyword>
<proteinExistence type="predicted"/>
<dbReference type="AlphaFoldDB" id="A0AB35YY52"/>
<evidence type="ECO:0000259" key="2">
    <source>
        <dbReference type="Pfam" id="PF20442"/>
    </source>
</evidence>
<dbReference type="Proteomes" id="UP001388259">
    <property type="component" value="Unassembled WGS sequence"/>
</dbReference>
<evidence type="ECO:0000313" key="4">
    <source>
        <dbReference type="EMBL" id="MEM0574755.1"/>
    </source>
</evidence>
<dbReference type="EMBL" id="JAZBJM010000016">
    <property type="protein sequence ID" value="MEM0519593.1"/>
    <property type="molecule type" value="Genomic_DNA"/>
</dbReference>
<accession>A0AB35YY52</accession>
<dbReference type="InterPro" id="IPR038113">
    <property type="entry name" value="MITD1_C_sf"/>
</dbReference>
<evidence type="ECO:0000313" key="5">
    <source>
        <dbReference type="Proteomes" id="UP001388259"/>
    </source>
</evidence>
<dbReference type="EMBL" id="JBANCF010000018">
    <property type="protein sequence ID" value="MEM0574755.1"/>
    <property type="molecule type" value="Genomic_DNA"/>
</dbReference>
<feature type="domain" description="BREX system Lon protease-like BrxL N-terminal" evidence="2">
    <location>
        <begin position="10"/>
        <end position="141"/>
    </location>
</feature>
<dbReference type="GO" id="GO:0008233">
    <property type="term" value="F:peptidase activity"/>
    <property type="evidence" value="ECO:0007669"/>
    <property type="project" value="UniProtKB-KW"/>
</dbReference>
<dbReference type="Gene3D" id="3.30.870.30">
    <property type="entry name" value="MITD, C-terminal phospholipase D-like domain"/>
    <property type="match status" value="1"/>
</dbReference>
<evidence type="ECO:0000313" key="6">
    <source>
        <dbReference type="Proteomes" id="UP001390963"/>
    </source>
</evidence>
<dbReference type="RefSeq" id="WP_342688022.1">
    <property type="nucleotide sequence ID" value="NZ_JAZBJM010000016.1"/>
</dbReference>
<keyword evidence="6" id="KW-1185">Reference proteome</keyword>
<dbReference type="Pfam" id="PF13337">
    <property type="entry name" value="BrxL_ATPase"/>
    <property type="match status" value="1"/>
</dbReference>